<evidence type="ECO:0000313" key="9">
    <source>
        <dbReference type="Proteomes" id="UP000294656"/>
    </source>
</evidence>
<dbReference type="EMBL" id="SNXC01000009">
    <property type="protein sequence ID" value="TDO99726.1"/>
    <property type="molecule type" value="Genomic_DNA"/>
</dbReference>
<protein>
    <submittedName>
        <fullName evidence="8">Asparaginase</fullName>
    </submittedName>
</protein>
<gene>
    <name evidence="8" type="ORF">DFP79_0715</name>
</gene>
<evidence type="ECO:0000256" key="3">
    <source>
        <dbReference type="PIRSR" id="PIRSR001220-2"/>
    </source>
</evidence>
<feature type="active site" description="O-isoaspartyl threonine intermediate" evidence="2">
    <location>
        <position position="12"/>
    </location>
</feature>
<dbReference type="InterPro" id="IPR036152">
    <property type="entry name" value="Asp/glu_Ase-like_sf"/>
</dbReference>
<keyword evidence="9" id="KW-1185">Reference proteome</keyword>
<dbReference type="SMART" id="SM00870">
    <property type="entry name" value="Asparaginase"/>
    <property type="match status" value="1"/>
</dbReference>
<dbReference type="PIRSF" id="PIRSF500176">
    <property type="entry name" value="L_ASNase"/>
    <property type="match status" value="1"/>
</dbReference>
<proteinExistence type="inferred from homology"/>
<dbReference type="PROSITE" id="PS51732">
    <property type="entry name" value="ASN_GLN_ASE_3"/>
    <property type="match status" value="1"/>
</dbReference>
<name>A0A4R6ME82_9GAMM</name>
<dbReference type="AlphaFoldDB" id="A0A4R6ME82"/>
<dbReference type="PANTHER" id="PTHR11707">
    <property type="entry name" value="L-ASPARAGINASE"/>
    <property type="match status" value="1"/>
</dbReference>
<dbReference type="InterPro" id="IPR040919">
    <property type="entry name" value="Asparaginase_C"/>
</dbReference>
<dbReference type="SUPFAM" id="SSF53774">
    <property type="entry name" value="Glutaminase/Asparaginase"/>
    <property type="match status" value="1"/>
</dbReference>
<dbReference type="OrthoDB" id="9788068at2"/>
<evidence type="ECO:0000259" key="7">
    <source>
        <dbReference type="Pfam" id="PF17763"/>
    </source>
</evidence>
<dbReference type="PIRSF" id="PIRSF001220">
    <property type="entry name" value="L-ASNase_gatD"/>
    <property type="match status" value="1"/>
</dbReference>
<dbReference type="RefSeq" id="WP_133502565.1">
    <property type="nucleotide sequence ID" value="NZ_SNXC01000009.1"/>
</dbReference>
<feature type="domain" description="Asparaginase/glutaminase C-terminal" evidence="7">
    <location>
        <begin position="209"/>
        <end position="323"/>
    </location>
</feature>
<feature type="active site" evidence="5">
    <location>
        <position position="88"/>
    </location>
</feature>
<accession>A0A4R6ME82</accession>
<dbReference type="InterPro" id="IPR041725">
    <property type="entry name" value="L-asparaginase_I"/>
</dbReference>
<sequence>MNKILIVYTGGTIGMMETENGLAPSSGLRTRIHQAVGDNLAELPLFDLIELTPLIDSSNITPSNWCRIYDTIQNKWHEYDGFVVLHGTDTLSYTASMLSYMFSKCDKNIIITGSQIPLGMKRSDGLANLEAAMSIAETPSLGQVTVLFHHELMEGSRTTKFSSSQFGAFKSFNSVPLAQLSISQALPKCDQATLISPKKRDIEFIENAVGILTLHPSLPTYAYQGFLNNNSCKAIVLLSYGAGNIADATPSLIEFLEGMQELGKAVINVTQCQHGGTSSGTYAVGSLLTKLGVLDGKDMTMEAAFSKLHWLLANGNTYMDIQTNWDTVISNETFV</sequence>
<dbReference type="SFLD" id="SFLDS00057">
    <property type="entry name" value="Glutaminase/Asparaginase"/>
    <property type="match status" value="1"/>
</dbReference>
<evidence type="ECO:0000256" key="1">
    <source>
        <dbReference type="ARBA" id="ARBA00010518"/>
    </source>
</evidence>
<dbReference type="PRINTS" id="PR00139">
    <property type="entry name" value="ASNGLNASE"/>
</dbReference>
<reference evidence="8 9" key="1">
    <citation type="submission" date="2019-03" db="EMBL/GenBank/DDBJ databases">
        <title>Genomic Encyclopedia of Type Strains, Phase III (KMG-III): the genomes of soil and plant-associated and newly described type strains.</title>
        <authorList>
            <person name="Whitman W."/>
        </authorList>
    </citation>
    <scope>NUCLEOTIDE SEQUENCE [LARGE SCALE GENOMIC DNA]</scope>
    <source>
        <strain evidence="8 9">CECT 7378</strain>
    </source>
</reference>
<comment type="caution">
    <text evidence="8">The sequence shown here is derived from an EMBL/GenBank/DDBJ whole genome shotgun (WGS) entry which is preliminary data.</text>
</comment>
<dbReference type="PANTHER" id="PTHR11707:SF28">
    <property type="entry name" value="60 KDA LYSOPHOSPHOLIPASE"/>
    <property type="match status" value="1"/>
</dbReference>
<organism evidence="8 9">
    <name type="scientific">Marinomonas balearica</name>
    <dbReference type="NCBI Taxonomy" id="491947"/>
    <lineage>
        <taxon>Bacteria</taxon>
        <taxon>Pseudomonadati</taxon>
        <taxon>Pseudomonadota</taxon>
        <taxon>Gammaproteobacteria</taxon>
        <taxon>Oceanospirillales</taxon>
        <taxon>Oceanospirillaceae</taxon>
        <taxon>Marinomonas</taxon>
    </lineage>
</organism>
<dbReference type="InterPro" id="IPR037152">
    <property type="entry name" value="L-asparaginase_N_sf"/>
</dbReference>
<dbReference type="CDD" id="cd08963">
    <property type="entry name" value="L-asparaginase_I"/>
    <property type="match status" value="1"/>
</dbReference>
<feature type="binding site" evidence="3">
    <location>
        <begin position="88"/>
        <end position="89"/>
    </location>
    <ligand>
        <name>substrate</name>
    </ligand>
</feature>
<evidence type="ECO:0000256" key="5">
    <source>
        <dbReference type="PROSITE-ProRule" id="PRU10100"/>
    </source>
</evidence>
<dbReference type="PROSITE" id="PS00917">
    <property type="entry name" value="ASN_GLN_ASE_2"/>
    <property type="match status" value="1"/>
</dbReference>
<evidence type="ECO:0000256" key="4">
    <source>
        <dbReference type="PROSITE-ProRule" id="PRU10099"/>
    </source>
</evidence>
<dbReference type="InterPro" id="IPR027473">
    <property type="entry name" value="L-asparaginase_C"/>
</dbReference>
<evidence type="ECO:0000313" key="8">
    <source>
        <dbReference type="EMBL" id="TDO99726.1"/>
    </source>
</evidence>
<dbReference type="Proteomes" id="UP000294656">
    <property type="component" value="Unassembled WGS sequence"/>
</dbReference>
<evidence type="ECO:0000256" key="2">
    <source>
        <dbReference type="PIRSR" id="PIRSR001220-1"/>
    </source>
</evidence>
<dbReference type="InterPro" id="IPR020827">
    <property type="entry name" value="Asparaginase/glutaminase_AS1"/>
</dbReference>
<dbReference type="Pfam" id="PF00710">
    <property type="entry name" value="Asparaginase"/>
    <property type="match status" value="1"/>
</dbReference>
<dbReference type="Gene3D" id="3.40.50.40">
    <property type="match status" value="1"/>
</dbReference>
<dbReference type="InterPro" id="IPR027475">
    <property type="entry name" value="Asparaginase/glutaminase_AS2"/>
</dbReference>
<dbReference type="InterPro" id="IPR027474">
    <property type="entry name" value="L-asparaginase_N"/>
</dbReference>
<comment type="similarity">
    <text evidence="1">Belongs to the asparaginase 1 family.</text>
</comment>
<dbReference type="PROSITE" id="PS00144">
    <property type="entry name" value="ASN_GLN_ASE_1"/>
    <property type="match status" value="1"/>
</dbReference>
<dbReference type="Gene3D" id="3.40.50.1170">
    <property type="entry name" value="L-asparaginase, N-terminal domain"/>
    <property type="match status" value="1"/>
</dbReference>
<feature type="domain" description="L-asparaginase N-terminal" evidence="6">
    <location>
        <begin position="3"/>
        <end position="180"/>
    </location>
</feature>
<evidence type="ECO:0000259" key="6">
    <source>
        <dbReference type="Pfam" id="PF00710"/>
    </source>
</evidence>
<dbReference type="GO" id="GO:0006520">
    <property type="term" value="P:amino acid metabolic process"/>
    <property type="evidence" value="ECO:0007669"/>
    <property type="project" value="InterPro"/>
</dbReference>
<dbReference type="GO" id="GO:0004067">
    <property type="term" value="F:asparaginase activity"/>
    <property type="evidence" value="ECO:0007669"/>
    <property type="project" value="UniProtKB-UniRule"/>
</dbReference>
<dbReference type="Pfam" id="PF17763">
    <property type="entry name" value="Asparaginase_C"/>
    <property type="match status" value="1"/>
</dbReference>
<feature type="active site" evidence="4">
    <location>
        <position position="12"/>
    </location>
</feature>
<feature type="binding site" evidence="3">
    <location>
        <position position="57"/>
    </location>
    <ligand>
        <name>substrate</name>
    </ligand>
</feature>
<dbReference type="InterPro" id="IPR006034">
    <property type="entry name" value="Asparaginase/glutaminase-like"/>
</dbReference>